<gene>
    <name evidence="1" type="ORF">K431DRAFT_89837</name>
</gene>
<sequence>MDFTDSVRNMWMKFPESDQDSGVSCVLADNFNHLYLRNSTTKAVQQWQWDYVDVSNWVLGPRSATNASTARGSDIAAANDGSGTDYVLWTSPNGALIRGMYLGRDSDYFQGYATDETASPSSKMSASFVGGGVEVWSVAHVPELD</sequence>
<reference evidence="1" key="1">
    <citation type="journal article" date="2020" name="Stud. Mycol.">
        <title>101 Dothideomycetes genomes: a test case for predicting lifestyles and emergence of pathogens.</title>
        <authorList>
            <person name="Haridas S."/>
            <person name="Albert R."/>
            <person name="Binder M."/>
            <person name="Bloem J."/>
            <person name="Labutti K."/>
            <person name="Salamov A."/>
            <person name="Andreopoulos B."/>
            <person name="Baker S."/>
            <person name="Barry K."/>
            <person name="Bills G."/>
            <person name="Bluhm B."/>
            <person name="Cannon C."/>
            <person name="Castanera R."/>
            <person name="Culley D."/>
            <person name="Daum C."/>
            <person name="Ezra D."/>
            <person name="Gonzalez J."/>
            <person name="Henrissat B."/>
            <person name="Kuo A."/>
            <person name="Liang C."/>
            <person name="Lipzen A."/>
            <person name="Lutzoni F."/>
            <person name="Magnuson J."/>
            <person name="Mondo S."/>
            <person name="Nolan M."/>
            <person name="Ohm R."/>
            <person name="Pangilinan J."/>
            <person name="Park H.-J."/>
            <person name="Ramirez L."/>
            <person name="Alfaro M."/>
            <person name="Sun H."/>
            <person name="Tritt A."/>
            <person name="Yoshinaga Y."/>
            <person name="Zwiers L.-H."/>
            <person name="Turgeon B."/>
            <person name="Goodwin S."/>
            <person name="Spatafora J."/>
            <person name="Crous P."/>
            <person name="Grigoriev I."/>
        </authorList>
    </citation>
    <scope>NUCLEOTIDE SEQUENCE</scope>
    <source>
        <strain evidence="1">CBS 116435</strain>
    </source>
</reference>
<name>A0A9P4Q4R1_9PEZI</name>
<comment type="caution">
    <text evidence="1">The sequence shown here is derived from an EMBL/GenBank/DDBJ whole genome shotgun (WGS) entry which is preliminary data.</text>
</comment>
<organism evidence="1 2">
    <name type="scientific">Polychaeton citri CBS 116435</name>
    <dbReference type="NCBI Taxonomy" id="1314669"/>
    <lineage>
        <taxon>Eukaryota</taxon>
        <taxon>Fungi</taxon>
        <taxon>Dikarya</taxon>
        <taxon>Ascomycota</taxon>
        <taxon>Pezizomycotina</taxon>
        <taxon>Dothideomycetes</taxon>
        <taxon>Dothideomycetidae</taxon>
        <taxon>Capnodiales</taxon>
        <taxon>Capnodiaceae</taxon>
        <taxon>Polychaeton</taxon>
    </lineage>
</organism>
<evidence type="ECO:0008006" key="3">
    <source>
        <dbReference type="Google" id="ProtNLM"/>
    </source>
</evidence>
<dbReference type="Proteomes" id="UP000799441">
    <property type="component" value="Unassembled WGS sequence"/>
</dbReference>
<accession>A0A9P4Q4R1</accession>
<dbReference type="AlphaFoldDB" id="A0A9P4Q4R1"/>
<dbReference type="Gene3D" id="2.120.10.70">
    <property type="entry name" value="Fucose-specific lectin"/>
    <property type="match status" value="1"/>
</dbReference>
<evidence type="ECO:0000313" key="1">
    <source>
        <dbReference type="EMBL" id="KAF2720558.1"/>
    </source>
</evidence>
<proteinExistence type="predicted"/>
<keyword evidence="2" id="KW-1185">Reference proteome</keyword>
<protein>
    <recommendedName>
        <fullName evidence="3">Fucose-specific lectin</fullName>
    </recommendedName>
</protein>
<dbReference type="EMBL" id="MU003798">
    <property type="protein sequence ID" value="KAF2720558.1"/>
    <property type="molecule type" value="Genomic_DNA"/>
</dbReference>
<evidence type="ECO:0000313" key="2">
    <source>
        <dbReference type="Proteomes" id="UP000799441"/>
    </source>
</evidence>
<dbReference type="OrthoDB" id="3901875at2759"/>